<feature type="transmembrane region" description="Helical" evidence="6">
    <location>
        <begin position="40"/>
        <end position="60"/>
    </location>
</feature>
<feature type="transmembrane region" description="Helical" evidence="6">
    <location>
        <begin position="579"/>
        <end position="598"/>
    </location>
</feature>
<feature type="transmembrane region" description="Helical" evidence="6">
    <location>
        <begin position="114"/>
        <end position="132"/>
    </location>
</feature>
<dbReference type="PANTHER" id="PTHR38454">
    <property type="entry name" value="INTEGRAL MEMBRANE PROTEIN-RELATED"/>
    <property type="match status" value="1"/>
</dbReference>
<protein>
    <submittedName>
        <fullName evidence="8">YfhO family protein</fullName>
    </submittedName>
</protein>
<evidence type="ECO:0000256" key="5">
    <source>
        <dbReference type="SAM" id="MobiDB-lite"/>
    </source>
</evidence>
<evidence type="ECO:0000259" key="7">
    <source>
        <dbReference type="Pfam" id="PF04138"/>
    </source>
</evidence>
<dbReference type="PANTHER" id="PTHR38454:SF1">
    <property type="entry name" value="INTEGRAL MEMBRANE PROTEIN"/>
    <property type="match status" value="1"/>
</dbReference>
<dbReference type="RefSeq" id="WP_248834775.1">
    <property type="nucleotide sequence ID" value="NZ_JAJEQE010000005.1"/>
</dbReference>
<evidence type="ECO:0000313" key="9">
    <source>
        <dbReference type="Proteomes" id="UP001299235"/>
    </source>
</evidence>
<feature type="transmembrane region" description="Helical" evidence="6">
    <location>
        <begin position="144"/>
        <end position="166"/>
    </location>
</feature>
<evidence type="ECO:0000256" key="1">
    <source>
        <dbReference type="ARBA" id="ARBA00004141"/>
    </source>
</evidence>
<feature type="compositionally biased region" description="Acidic residues" evidence="5">
    <location>
        <begin position="1009"/>
        <end position="1026"/>
    </location>
</feature>
<evidence type="ECO:0000256" key="3">
    <source>
        <dbReference type="ARBA" id="ARBA00022989"/>
    </source>
</evidence>
<feature type="transmembrane region" description="Helical" evidence="6">
    <location>
        <begin position="945"/>
        <end position="964"/>
    </location>
</feature>
<dbReference type="Pfam" id="PF04138">
    <property type="entry name" value="GtrA_DPMS_TM"/>
    <property type="match status" value="1"/>
</dbReference>
<feature type="transmembrane region" description="Helical" evidence="6">
    <location>
        <begin position="213"/>
        <end position="235"/>
    </location>
</feature>
<dbReference type="Proteomes" id="UP001299235">
    <property type="component" value="Unassembled WGS sequence"/>
</dbReference>
<feature type="region of interest" description="Disordered" evidence="5">
    <location>
        <begin position="979"/>
        <end position="1026"/>
    </location>
</feature>
<feature type="transmembrane region" description="Helical" evidence="6">
    <location>
        <begin position="366"/>
        <end position="391"/>
    </location>
</feature>
<dbReference type="InterPro" id="IPR007267">
    <property type="entry name" value="GtrA_DPMS_TM"/>
</dbReference>
<organism evidence="8 9">
    <name type="scientific">Hominisplanchenecus faecis</name>
    <dbReference type="NCBI Taxonomy" id="2885351"/>
    <lineage>
        <taxon>Bacteria</taxon>
        <taxon>Bacillati</taxon>
        <taxon>Bacillota</taxon>
        <taxon>Clostridia</taxon>
        <taxon>Lachnospirales</taxon>
        <taxon>Lachnospiraceae</taxon>
        <taxon>Hominisplanchenecus</taxon>
    </lineage>
</organism>
<feature type="transmembrane region" description="Helical" evidence="6">
    <location>
        <begin position="16"/>
        <end position="34"/>
    </location>
</feature>
<reference evidence="8 9" key="1">
    <citation type="submission" date="2021-10" db="EMBL/GenBank/DDBJ databases">
        <title>Anaerobic single-cell dispensing facilitates the cultivation of human gut bacteria.</title>
        <authorList>
            <person name="Afrizal A."/>
        </authorList>
    </citation>
    <scope>NUCLEOTIDE SEQUENCE [LARGE SCALE GENOMIC DNA]</scope>
    <source>
        <strain evidence="8 9">CLA-AA-H246</strain>
    </source>
</reference>
<feature type="transmembrane region" description="Helical" evidence="6">
    <location>
        <begin position="335"/>
        <end position="354"/>
    </location>
</feature>
<evidence type="ECO:0000256" key="2">
    <source>
        <dbReference type="ARBA" id="ARBA00022692"/>
    </source>
</evidence>
<feature type="transmembrane region" description="Helical" evidence="6">
    <location>
        <begin position="432"/>
        <end position="452"/>
    </location>
</feature>
<sequence>MAEFIKKLYRNQGIRYIFFGGCTTFVNLGSYALLRTVLGVDMTLANVLAIFLSILFAYAVNKQFVFESRTHGVRELAVEMGSFIGMRLSTMFIEVFGVVFLSCLFGIPEVGSKLALQVVVLVLNYIFSKVFVFSEKEKAPVNPVKRNCCILGFAIPALTIALAFAVNQVFPFGDHGVLIIDSLHQYLPFFTEFHEKLEQGSSLRYSFGGGLGFNFWATYAYYLASPLNFLIVLFPKRNMMDAMALLIVIKIGLCGLTSAWYFSTKSKGQTYMPLVFSLMFSLGSFIIGYYFNLMWLDSIAMLPLVMMGIERILKGERGSLFCISLFYALYCNYYIGFMLCLFSCLYFVVLWISAREIKIKNIITSAVNFGWHALLAGGMAAVVLLPAYVALGVTESAENSFPSPIKLFVNNLSQLTSQFAFCEPINIADDQIGVNAFCGTVTLILAVLYLLDKNIKLRERIAKTALLVLLYVSFDVNVLNYIWHGFHVQNGLPNRFAFIYIFLMLTMAFDAWRHMHKFKVWQILLAMAAPLAFAIYSAVTGLGERELYTYGITIGLLILYGMAMLIYRLGKMHREVFRSLFFFLAAVEMVSYAIFGVFCNGTVGRSTYLDEQIAYEKTTERQEGRQGNQDHFYRSEIDSNRMRDENMFLGADGVVLFSSTMPAATVDMCKGLGIEARTNKNGYNGFTKLVNDIFGVKYVLSSRGTDQLYQMEKVDQEGDMNLYKNSGALGLGFMVKDDIIDWTTDSTDHFEVQNDFVAMATGIDEDLFELEETIDMEDGGTYTIVLPAGKQVYLDVTSSVSSIEITTPDYTRTYDTYNDHLYDLGCFDAIDNATVTCTFKENQSGPVTAEVWTCDQELYQQVHDELAKSQLQLTKFEDGKFEGTVEAAEDGVLMLSLPYDEGWSVKIDGEDDDYYMIGDALTGVDVTEGTHTITFEYTPEGLWKGTWISLICVALYLLTSAIWIRKGKKPELSSASDAFEEYDFENGQAEKDADEKDETAEETVSADQADADTGDIQEGDGEDHGI</sequence>
<accession>A0ABS8ETE0</accession>
<comment type="subcellular location">
    <subcellularLocation>
        <location evidence="1">Membrane</location>
        <topology evidence="1">Multi-pass membrane protein</topology>
    </subcellularLocation>
</comment>
<evidence type="ECO:0000313" key="8">
    <source>
        <dbReference type="EMBL" id="MCC2148213.1"/>
    </source>
</evidence>
<keyword evidence="3 6" id="KW-1133">Transmembrane helix</keyword>
<feature type="transmembrane region" description="Helical" evidence="6">
    <location>
        <begin position="88"/>
        <end position="108"/>
    </location>
</feature>
<feature type="transmembrane region" description="Helical" evidence="6">
    <location>
        <begin position="524"/>
        <end position="542"/>
    </location>
</feature>
<dbReference type="Pfam" id="PF09586">
    <property type="entry name" value="YfhO"/>
    <property type="match status" value="1"/>
</dbReference>
<dbReference type="EMBL" id="JAJEQE010000005">
    <property type="protein sequence ID" value="MCC2148213.1"/>
    <property type="molecule type" value="Genomic_DNA"/>
</dbReference>
<comment type="caution">
    <text evidence="8">The sequence shown here is derived from an EMBL/GenBank/DDBJ whole genome shotgun (WGS) entry which is preliminary data.</text>
</comment>
<name>A0ABS8ETE0_9FIRM</name>
<evidence type="ECO:0000256" key="6">
    <source>
        <dbReference type="SAM" id="Phobius"/>
    </source>
</evidence>
<feature type="transmembrane region" description="Helical" evidence="6">
    <location>
        <begin position="274"/>
        <end position="291"/>
    </location>
</feature>
<dbReference type="InterPro" id="IPR018580">
    <property type="entry name" value="Uncharacterised_YfhO"/>
</dbReference>
<proteinExistence type="predicted"/>
<keyword evidence="4 6" id="KW-0472">Membrane</keyword>
<gene>
    <name evidence="8" type="ORF">LKD42_02925</name>
</gene>
<feature type="transmembrane region" description="Helical" evidence="6">
    <location>
        <begin position="495"/>
        <end position="512"/>
    </location>
</feature>
<feature type="transmembrane region" description="Helical" evidence="6">
    <location>
        <begin position="548"/>
        <end position="567"/>
    </location>
</feature>
<keyword evidence="9" id="KW-1185">Reference proteome</keyword>
<evidence type="ECO:0000256" key="4">
    <source>
        <dbReference type="ARBA" id="ARBA00023136"/>
    </source>
</evidence>
<feature type="transmembrane region" description="Helical" evidence="6">
    <location>
        <begin position="464"/>
        <end position="483"/>
    </location>
</feature>
<feature type="domain" description="GtrA/DPMS transmembrane" evidence="7">
    <location>
        <begin position="15"/>
        <end position="133"/>
    </location>
</feature>
<keyword evidence="2 6" id="KW-0812">Transmembrane</keyword>